<evidence type="ECO:0000313" key="1">
    <source>
        <dbReference type="EMBL" id="PMC62132.1"/>
    </source>
</evidence>
<dbReference type="RefSeq" id="WP_102213013.1">
    <property type="nucleotide sequence ID" value="NZ_PNHF01000015.1"/>
</dbReference>
<evidence type="ECO:0008006" key="3">
    <source>
        <dbReference type="Google" id="ProtNLM"/>
    </source>
</evidence>
<accession>A0A2N6SYJ0</accession>
<gene>
    <name evidence="1" type="ORF">CJ204_07340</name>
</gene>
<organism evidence="1 2">
    <name type="scientific">Corynebacterium xerosis</name>
    <dbReference type="NCBI Taxonomy" id="1725"/>
    <lineage>
        <taxon>Bacteria</taxon>
        <taxon>Bacillati</taxon>
        <taxon>Actinomycetota</taxon>
        <taxon>Actinomycetes</taxon>
        <taxon>Mycobacteriales</taxon>
        <taxon>Corynebacteriaceae</taxon>
        <taxon>Corynebacterium</taxon>
    </lineage>
</organism>
<dbReference type="Proteomes" id="UP000235363">
    <property type="component" value="Unassembled WGS sequence"/>
</dbReference>
<protein>
    <recommendedName>
        <fullName evidence="3">Polysaccharide pyruvyl transferase domain-containing protein</fullName>
    </recommendedName>
</protein>
<comment type="caution">
    <text evidence="1">The sequence shown here is derived from an EMBL/GenBank/DDBJ whole genome shotgun (WGS) entry which is preliminary data.</text>
</comment>
<proteinExistence type="predicted"/>
<evidence type="ECO:0000313" key="2">
    <source>
        <dbReference type="Proteomes" id="UP000235363"/>
    </source>
</evidence>
<name>A0A2N6SYJ0_9CORY</name>
<sequence length="462" mass="48968">MRAHDDVIYLVAPAGHPNFGDEYIAAAWLRTLARRRPRSRVVLDCPNPGLAAVLHADLHPRLTVTDTLFRLAEAARDGIPEGDRHWVEVARRAEAAAVDRAVLDDVAPRFEAGLGLLRRASAIHALGGGWINDIWPDKSVVVAAASAVAEQSRRERGGRAAVRLAATGMGLAPAGLYDETMSRIWPRFDVIDVRDEPSAAIVRAALDAAEGGVAVNSAPRVTCSGDDAWVVLGSGDLEGNGLGDGEGTAGSDRPIVLCLQADLLAAADPDSADPVGRLADAVIAVLRRWDVAGRRAAGTDIAVVEAIPAVDQLVWREIAHRAPDLADGAHVVRFAELWDRGLPARPGQRWLTTRFHPHLIAAARGAAGVALDVHVHSYYSVKHGAVVAAGSCWPVASLDDVPSSVPVPGPGMDDGDVDRNRARKAATVEEVYPVSPVVEGMVAAAVLGRRAGRRMVGKMRRQ</sequence>
<dbReference type="AlphaFoldDB" id="A0A2N6SYJ0"/>
<reference evidence="1 2" key="1">
    <citation type="submission" date="2017-09" db="EMBL/GenBank/DDBJ databases">
        <title>Bacterial strain isolated from the female urinary microbiota.</title>
        <authorList>
            <person name="Thomas-White K."/>
            <person name="Kumar N."/>
            <person name="Forster S."/>
            <person name="Putonti C."/>
            <person name="Lawley T."/>
            <person name="Wolfe A.J."/>
        </authorList>
    </citation>
    <scope>NUCLEOTIDE SEQUENCE [LARGE SCALE GENOMIC DNA]</scope>
    <source>
        <strain evidence="1 2">UMB0908</strain>
    </source>
</reference>
<dbReference type="EMBL" id="PNHF01000015">
    <property type="protein sequence ID" value="PMC62132.1"/>
    <property type="molecule type" value="Genomic_DNA"/>
</dbReference>